<feature type="compositionally biased region" description="Basic and acidic residues" evidence="7">
    <location>
        <begin position="460"/>
        <end position="476"/>
    </location>
</feature>
<feature type="compositionally biased region" description="Polar residues" evidence="7">
    <location>
        <begin position="250"/>
        <end position="266"/>
    </location>
</feature>
<organism evidence="9 10">
    <name type="scientific">Durusdinium trenchii</name>
    <dbReference type="NCBI Taxonomy" id="1381693"/>
    <lineage>
        <taxon>Eukaryota</taxon>
        <taxon>Sar</taxon>
        <taxon>Alveolata</taxon>
        <taxon>Dinophyceae</taxon>
        <taxon>Suessiales</taxon>
        <taxon>Symbiodiniaceae</taxon>
        <taxon>Durusdinium</taxon>
    </lineage>
</organism>
<dbReference type="InterPro" id="IPR000222">
    <property type="entry name" value="PP2C_BS"/>
</dbReference>
<feature type="domain" description="PPM-type phosphatase" evidence="8">
    <location>
        <begin position="561"/>
        <end position="836"/>
    </location>
</feature>
<dbReference type="Gene3D" id="3.60.40.10">
    <property type="entry name" value="PPM-type phosphatase domain"/>
    <property type="match status" value="1"/>
</dbReference>
<feature type="region of interest" description="Disordered" evidence="7">
    <location>
        <begin position="454"/>
        <end position="521"/>
    </location>
</feature>
<accession>A0ABP0HN78</accession>
<feature type="compositionally biased region" description="Polar residues" evidence="7">
    <location>
        <begin position="133"/>
        <end position="149"/>
    </location>
</feature>
<feature type="compositionally biased region" description="Low complexity" evidence="7">
    <location>
        <begin position="413"/>
        <end position="430"/>
    </location>
</feature>
<keyword evidence="3 5" id="KW-0378">Hydrolase</keyword>
<feature type="compositionally biased region" description="Low complexity" evidence="7">
    <location>
        <begin position="1268"/>
        <end position="1278"/>
    </location>
</feature>
<feature type="compositionally biased region" description="Low complexity" evidence="7">
    <location>
        <begin position="25"/>
        <end position="37"/>
    </location>
</feature>
<feature type="region of interest" description="Disordered" evidence="7">
    <location>
        <begin position="1268"/>
        <end position="1295"/>
    </location>
</feature>
<reference evidence="9 10" key="1">
    <citation type="submission" date="2024-02" db="EMBL/GenBank/DDBJ databases">
        <authorList>
            <person name="Chen Y."/>
            <person name="Shah S."/>
            <person name="Dougan E. K."/>
            <person name="Thang M."/>
            <person name="Chan C."/>
        </authorList>
    </citation>
    <scope>NUCLEOTIDE SEQUENCE [LARGE SCALE GENOMIC DNA]</scope>
</reference>
<evidence type="ECO:0000256" key="2">
    <source>
        <dbReference type="ARBA" id="ARBA00022723"/>
    </source>
</evidence>
<feature type="compositionally biased region" description="Polar residues" evidence="7">
    <location>
        <begin position="2254"/>
        <end position="2263"/>
    </location>
</feature>
<feature type="compositionally biased region" description="Basic and acidic residues" evidence="7">
    <location>
        <begin position="220"/>
        <end position="229"/>
    </location>
</feature>
<gene>
    <name evidence="9" type="ORF">SCF082_LOCUS2397</name>
</gene>
<dbReference type="CDD" id="cd00143">
    <property type="entry name" value="PP2Cc"/>
    <property type="match status" value="1"/>
</dbReference>
<feature type="region of interest" description="Disordered" evidence="7">
    <location>
        <begin position="367"/>
        <end position="436"/>
    </location>
</feature>
<proteinExistence type="inferred from homology"/>
<evidence type="ECO:0000256" key="4">
    <source>
        <dbReference type="ARBA" id="ARBA00022912"/>
    </source>
</evidence>
<comment type="caution">
    <text evidence="9">The sequence shown here is derived from an EMBL/GenBank/DDBJ whole genome shotgun (WGS) entry which is preliminary data.</text>
</comment>
<feature type="region of interest" description="Disordered" evidence="7">
    <location>
        <begin position="195"/>
        <end position="268"/>
    </location>
</feature>
<evidence type="ECO:0000256" key="1">
    <source>
        <dbReference type="ARBA" id="ARBA00004170"/>
    </source>
</evidence>
<keyword evidence="2" id="KW-0479">Metal-binding</keyword>
<feature type="compositionally biased region" description="Polar residues" evidence="7">
    <location>
        <begin position="114"/>
        <end position="126"/>
    </location>
</feature>
<sequence length="2263" mass="247395">MIDGGDSEQASLTEGSVAATPDVQNANSVVPASSPSVGLSARSISSVDSPLQPPSMDGKKQAKPLTSSPQPRIRESRGSSVPRRRASGLARPPLEGRWLQQVEACNGMLERPSSAASSVRGSPGSTRSDHLQNSRAARSGQSVSQTNRRSQTRLEASRIKSNTCDVLEEEVLSIMSILQRPRDLANWNETCVHEAGVRTASRSSRSSTTPRRSSPPPRDPYLRTAERAVARVTSDSQSLGHVPLSERARQASTSATRKARPKTSQTASRALRLGASASLSELPALSDSSVLQGSGRMDGLLRLSRAISEAQQALEIQTAEALRRPHESSCEETKALEAFAEKLQWQLAQAQSTSRALEEHLATAKRYADSTKLEKPQEPQLLWRNGSSFAPAPIPEEVDEIDLEKSRSHQADSVESPEVEASSVPSAPAEIGPVSDAPYVNGTISAKVAEAEAAEVAPVAEDKVDTTTLHPEELKGVEPMQSPESRGTPRSEGGLDDTHRSSPMEQNGERPGNAKDEGQSEHEWEFVVQGHTSMEEIPEHEDTDRKTISCFPSNAVTKLVKNGVACVCARGHRVDPRVPNQDDLVLAMCSWGSQGRVALYGVFDGHGPAGHRCAALARGFLPERIFGDPDLLSHPQEVLKAAFREAQSEMLRLEPTESFSSGTTATVSVVLEQGVSGIERKWPTAEPTITVHTAHVGDSRAILARLADGANGGKCFIVKELTKDHRPDDETEAQRVKDAGGHIRLAGGKRARVICDSVPGHPGFALTRSLGLSIGQECGIIAEPQAVCFAAKRVKQSLHVLRQTDHRASLSASSHAVEARRSRGEAAEAPALVISSKEVFRLGETRAVDLAGEMEMELGEFHWSFAVPGGFAEPAELGLCRIRRAHLRGHRTWSFELSDECLGCVQQEERKKMLGMRDVFAFVGMNEAQLTDDKTVSGSLASLLGAKADTKPAALGIMSEADYEAAVKGWKVPADGGTARLPTLTEIGQARLIGHVCRVIAGKGDTIEDLKKKASAASAPAGPAMSPSSLAAGRRVKLSSVISQIDDTEILLDDGKEILKAFARYEAVYGKGSVPYADFAIFGPYGMRIMKKVKLSGVTLGRDGTVKSQEFHGPANISHWIASYMVLQNVLVMLDAVDLGHLLRYKSFIERLHDKYGEKVWSVIYQGEVRCRLEHMPRIRRIAQAEFDQTKASGNPTPVGYDPARPWSYVWGKAIEDLEFWREEVVETAFLILTRITNTAEAVEGDATTSQPGPHPRETTPAPWRMASAANTASAASTEQPPAAPEWRTRKASRTGRFNNVADGKYLTNRTGYSLCADFNKGTCTDVTQGICVNVAWDPMQLRSAHMQRCLNLVSSRERQKGKARKAEAGKVKGLKLEDTSKHGLIQNSVVDVSDTEPRQINGRVLHLYSGPHRPSDGRGKHLEDHAREAAYVDREINELHDLLDQDIWEKIELNLPMYDGYMVSPPCSTLLPARQGQGGPQPLKSTEGPEVYGPTSLTAEDMQKAREGNILALRGHPTASHARRRGKPWLLEQPHEREEKTSMFKLDEYKDLIATEGVFRYTSAQCRFGAPSGKLTDLLSDIEGLTEFTILCNHPKQWWRAAAYPDELNRALATALATAIIRVRSKQGTTDRLDNKRTATITDWDPKPQKAIKLSQQAEQIGKPDDERDSLRNVPHWITDRMECIGVQVCNIIGRHLDDDEGAEDQLWHNLAHHQSQEDVIVPEQAISLMRRDIKEMLIRNSSGRLPTDLSIDTVSDNGCATVIRAYLWEAWARVVGDPASGVVTWLYRGAPAGLTMHSESLDGVFPVVDADTEQLDIHSLATDFDSSHNYVGVEDDEEALETLESHRQKGYLSRYDSIEELVRVLGDEPVSSRLACLEKLKYNLDTGQYISKCRIILDCKRSGVSLTSVRTHKSVLPRTTDAVSSSLELLDNVTEGHEFTMFIAGIVDAFWLITYGTSDIGSNHGFEITWIQSISDDFRLQTDDHLVITKGTQRRIRRRAVVFAAAWQIMGFPLAFHKATLAHKLTWIGVQLEILNGAIVAEVTEAKAGEISQLLTEALTHNLVSVTCLRKLGPVVVITWDASAFGMDATLQIQGQFREFFAVRFSSAEQDILGVQAGDCQGQQAMGSSLAAHTGVSPDLKRQCCALSLFANLKAGSPALNLIAREFSLDLGQATCRPRLVTHIPGLTNTACDALSRINDPNKQFKLLIQLSGAKAVLPKPRRLGWWKTLPHRLVVSPASQLQHEEGEIHQLAQTPGHSAG</sequence>
<dbReference type="PANTHER" id="PTHR13832">
    <property type="entry name" value="PROTEIN PHOSPHATASE 2C"/>
    <property type="match status" value="1"/>
</dbReference>
<comment type="similarity">
    <text evidence="5">Belongs to the PP2C family.</text>
</comment>
<feature type="compositionally biased region" description="Basic and acidic residues" evidence="7">
    <location>
        <begin position="512"/>
        <end position="521"/>
    </location>
</feature>
<dbReference type="Proteomes" id="UP001642464">
    <property type="component" value="Unassembled WGS sequence"/>
</dbReference>
<keyword evidence="10" id="KW-1185">Reference proteome</keyword>
<evidence type="ECO:0000259" key="8">
    <source>
        <dbReference type="PROSITE" id="PS51746"/>
    </source>
</evidence>
<dbReference type="InterPro" id="IPR015655">
    <property type="entry name" value="PP2C"/>
</dbReference>
<dbReference type="PROSITE" id="PS01032">
    <property type="entry name" value="PPM_1"/>
    <property type="match status" value="1"/>
</dbReference>
<keyword evidence="6" id="KW-0175">Coiled coil</keyword>
<evidence type="ECO:0000256" key="6">
    <source>
        <dbReference type="SAM" id="Coils"/>
    </source>
</evidence>
<feature type="region of interest" description="Disordered" evidence="7">
    <location>
        <begin position="1243"/>
        <end position="1262"/>
    </location>
</feature>
<dbReference type="EMBL" id="CAXAMM010001159">
    <property type="protein sequence ID" value="CAK8990819.1"/>
    <property type="molecule type" value="Genomic_DNA"/>
</dbReference>
<dbReference type="SUPFAM" id="SSF81606">
    <property type="entry name" value="PP2C-like"/>
    <property type="match status" value="1"/>
</dbReference>
<evidence type="ECO:0000256" key="5">
    <source>
        <dbReference type="RuleBase" id="RU003465"/>
    </source>
</evidence>
<dbReference type="InterPro" id="IPR036457">
    <property type="entry name" value="PPM-type-like_dom_sf"/>
</dbReference>
<name>A0ABP0HN78_9DINO</name>
<feature type="compositionally biased region" description="Basic and acidic residues" evidence="7">
    <location>
        <begin position="403"/>
        <end position="412"/>
    </location>
</feature>
<dbReference type="SMART" id="SM00332">
    <property type="entry name" value="PP2Cc"/>
    <property type="match status" value="1"/>
</dbReference>
<keyword evidence="4 5" id="KW-0904">Protein phosphatase</keyword>
<feature type="compositionally biased region" description="Low complexity" evidence="7">
    <location>
        <begin position="198"/>
        <end position="212"/>
    </location>
</feature>
<evidence type="ECO:0000313" key="9">
    <source>
        <dbReference type="EMBL" id="CAK8990819.1"/>
    </source>
</evidence>
<protein>
    <submittedName>
        <fullName evidence="9">Probable protein phosphatase 2C 35 (AtPP2C35)</fullName>
    </submittedName>
</protein>
<dbReference type="Pfam" id="PF00481">
    <property type="entry name" value="PP2C"/>
    <property type="match status" value="1"/>
</dbReference>
<feature type="coiled-coil region" evidence="6">
    <location>
        <begin position="300"/>
        <end position="360"/>
    </location>
</feature>
<evidence type="ECO:0000256" key="7">
    <source>
        <dbReference type="SAM" id="MobiDB-lite"/>
    </source>
</evidence>
<evidence type="ECO:0000256" key="3">
    <source>
        <dbReference type="ARBA" id="ARBA00022801"/>
    </source>
</evidence>
<evidence type="ECO:0000313" key="10">
    <source>
        <dbReference type="Proteomes" id="UP001642464"/>
    </source>
</evidence>
<dbReference type="PROSITE" id="PS51746">
    <property type="entry name" value="PPM_2"/>
    <property type="match status" value="1"/>
</dbReference>
<dbReference type="InterPro" id="IPR001932">
    <property type="entry name" value="PPM-type_phosphatase-like_dom"/>
</dbReference>
<dbReference type="PANTHER" id="PTHR13832:SF819">
    <property type="entry name" value="PROTEIN PHOSPHATASE 2C 35-RELATED"/>
    <property type="match status" value="1"/>
</dbReference>
<feature type="region of interest" description="Disordered" evidence="7">
    <location>
        <begin position="2243"/>
        <end position="2263"/>
    </location>
</feature>
<feature type="compositionally biased region" description="Basic and acidic residues" evidence="7">
    <location>
        <begin position="367"/>
        <end position="377"/>
    </location>
</feature>
<comment type="subcellular location">
    <subcellularLocation>
        <location evidence="1">Membrane</location>
        <topology evidence="1">Peripheral membrane protein</topology>
    </subcellularLocation>
</comment>
<feature type="region of interest" description="Disordered" evidence="7">
    <location>
        <begin position="1"/>
        <end position="157"/>
    </location>
</feature>